<organism evidence="5 6">
    <name type="scientific">Pelodictyon phaeoclathratiforme (strain DSM 5477 / BU-1)</name>
    <dbReference type="NCBI Taxonomy" id="324925"/>
    <lineage>
        <taxon>Bacteria</taxon>
        <taxon>Pseudomonadati</taxon>
        <taxon>Chlorobiota</taxon>
        <taxon>Chlorobiia</taxon>
        <taxon>Chlorobiales</taxon>
        <taxon>Chlorobiaceae</taxon>
        <taxon>Chlorobium/Pelodictyon group</taxon>
        <taxon>Pelodictyon</taxon>
    </lineage>
</organism>
<dbReference type="OrthoDB" id="9806267at2"/>
<sequence length="575" mass="63691" precursor="true">MPHFLLCIRSRLAALVLIALLMFSYRSLFAESPSLSGQTALPLVVTTGNDQGYTIKVMALRTAKTLLIDLESMARGLRLNYRKEPGGLVVEESFGMPGTICTIMTNNNFVRIVSRDPEIPARIIQMQSAPSLQQSRIWMPVSQACRLFAVWLDREVVYNQSMGQIHVALLKKNFGESRETIGIVSNEESFAGANSTKQAELSKTVITGIEVKNRDNGAIISFSASGLAAQASLVTLNAEGYTYFSLEKASGDSNALSQVYGKGVVKEIISKQLPGSGLQFTVVLDNRSFVISSVEFQRDKKNNRYLLYVRSKADGEEIRRKEKEQQIAQVLSRDIEKWKLDTIVLDAGHGGKDPGAIGANGTVEKHVALNIVRDLGTFIRLNWPDVKVVYTRKEDKFIPLHERGKIANQNGGKLFISVHCNASSSRSARGSEVYILGAHKTRASLDVAMLENSVIRQEADYTQAYKGFSEEYLIMSSMAQSAFARQSTSLAQHILNPGHRLAPDKRNGVRQAGFMVLWTPSMPSALVEVGYLSNPGEERILRDRQEQTKIAYAIFQGLQAYRKNYETSSMASMGR</sequence>
<keyword evidence="6" id="KW-1185">Reference proteome</keyword>
<keyword evidence="3 5" id="KW-0378">Hydrolase</keyword>
<dbReference type="CDD" id="cd02696">
    <property type="entry name" value="MurNAc-LAA"/>
    <property type="match status" value="1"/>
</dbReference>
<dbReference type="SMART" id="SM00646">
    <property type="entry name" value="Ami_3"/>
    <property type="match status" value="1"/>
</dbReference>
<name>B4SGZ9_PELPB</name>
<comment type="catalytic activity">
    <reaction evidence="1">
        <text>Hydrolyzes the link between N-acetylmuramoyl residues and L-amino acid residues in certain cell-wall glycopeptides.</text>
        <dbReference type="EC" id="3.5.1.28"/>
    </reaction>
</comment>
<dbReference type="STRING" id="324925.Ppha_2841"/>
<dbReference type="RefSeq" id="WP_012509455.1">
    <property type="nucleotide sequence ID" value="NC_011060.1"/>
</dbReference>
<dbReference type="PANTHER" id="PTHR30404:SF0">
    <property type="entry name" value="N-ACETYLMURAMOYL-L-ALANINE AMIDASE AMIC"/>
    <property type="match status" value="1"/>
</dbReference>
<dbReference type="eggNOG" id="COG0860">
    <property type="taxonomic scope" value="Bacteria"/>
</dbReference>
<dbReference type="HOGENOM" id="CLU_035972_0_0_10"/>
<evidence type="ECO:0000256" key="1">
    <source>
        <dbReference type="ARBA" id="ARBA00001561"/>
    </source>
</evidence>
<reference evidence="5 6" key="1">
    <citation type="submission" date="2008-06" db="EMBL/GenBank/DDBJ databases">
        <title>Complete sequence of Pelodictyon phaeoclathratiforme BU-1.</title>
        <authorList>
            <consortium name="US DOE Joint Genome Institute"/>
            <person name="Lucas S."/>
            <person name="Copeland A."/>
            <person name="Lapidus A."/>
            <person name="Glavina del Rio T."/>
            <person name="Dalin E."/>
            <person name="Tice H."/>
            <person name="Bruce D."/>
            <person name="Goodwin L."/>
            <person name="Pitluck S."/>
            <person name="Schmutz J."/>
            <person name="Larimer F."/>
            <person name="Land M."/>
            <person name="Hauser L."/>
            <person name="Kyrpides N."/>
            <person name="Mikhailova N."/>
            <person name="Liu Z."/>
            <person name="Li T."/>
            <person name="Zhao F."/>
            <person name="Overmann J."/>
            <person name="Bryant D.A."/>
            <person name="Richardson P."/>
        </authorList>
    </citation>
    <scope>NUCLEOTIDE SEQUENCE [LARGE SCALE GENOMIC DNA]</scope>
    <source>
        <strain evidence="6">DSM 5477 / BU-1</strain>
    </source>
</reference>
<feature type="domain" description="MurNAc-LAA" evidence="4">
    <location>
        <begin position="404"/>
        <end position="559"/>
    </location>
</feature>
<dbReference type="EMBL" id="CP001110">
    <property type="protein sequence ID" value="ACF44987.1"/>
    <property type="molecule type" value="Genomic_DNA"/>
</dbReference>
<dbReference type="AlphaFoldDB" id="B4SGZ9"/>
<proteinExistence type="predicted"/>
<dbReference type="GO" id="GO:0030288">
    <property type="term" value="C:outer membrane-bounded periplasmic space"/>
    <property type="evidence" value="ECO:0007669"/>
    <property type="project" value="TreeGrafter"/>
</dbReference>
<evidence type="ECO:0000259" key="4">
    <source>
        <dbReference type="SMART" id="SM00646"/>
    </source>
</evidence>
<gene>
    <name evidence="5" type="ordered locus">Ppha_2841</name>
</gene>
<dbReference type="PANTHER" id="PTHR30404">
    <property type="entry name" value="N-ACETYLMURAMOYL-L-ALANINE AMIDASE"/>
    <property type="match status" value="1"/>
</dbReference>
<dbReference type="Proteomes" id="UP000002724">
    <property type="component" value="Chromosome"/>
</dbReference>
<dbReference type="KEGG" id="pph:Ppha_2841"/>
<evidence type="ECO:0000256" key="3">
    <source>
        <dbReference type="ARBA" id="ARBA00022801"/>
    </source>
</evidence>
<protein>
    <recommendedName>
        <fullName evidence="2">N-acetylmuramoyl-L-alanine amidase</fullName>
        <ecNumber evidence="2">3.5.1.28</ecNumber>
    </recommendedName>
</protein>
<dbReference type="GO" id="GO:0008745">
    <property type="term" value="F:N-acetylmuramoyl-L-alanine amidase activity"/>
    <property type="evidence" value="ECO:0007669"/>
    <property type="project" value="UniProtKB-EC"/>
</dbReference>
<dbReference type="Gene3D" id="3.40.630.40">
    <property type="entry name" value="Zn-dependent exopeptidases"/>
    <property type="match status" value="1"/>
</dbReference>
<accession>B4SGZ9</accession>
<dbReference type="FunFam" id="3.40.630.40:FF:000005">
    <property type="entry name" value="N-acetylmuramoyl-L-alanine amidase (AmiA)"/>
    <property type="match status" value="1"/>
</dbReference>
<evidence type="ECO:0000256" key="2">
    <source>
        <dbReference type="ARBA" id="ARBA00011901"/>
    </source>
</evidence>
<evidence type="ECO:0000313" key="5">
    <source>
        <dbReference type="EMBL" id="ACF44987.1"/>
    </source>
</evidence>
<dbReference type="GO" id="GO:0009253">
    <property type="term" value="P:peptidoglycan catabolic process"/>
    <property type="evidence" value="ECO:0007669"/>
    <property type="project" value="InterPro"/>
</dbReference>
<dbReference type="Pfam" id="PF01520">
    <property type="entry name" value="Amidase_3"/>
    <property type="match status" value="1"/>
</dbReference>
<dbReference type="InterPro" id="IPR002508">
    <property type="entry name" value="MurNAc-LAA_cat"/>
</dbReference>
<evidence type="ECO:0000313" key="6">
    <source>
        <dbReference type="Proteomes" id="UP000002724"/>
    </source>
</evidence>
<dbReference type="SUPFAM" id="SSF53187">
    <property type="entry name" value="Zn-dependent exopeptidases"/>
    <property type="match status" value="1"/>
</dbReference>
<dbReference type="EC" id="3.5.1.28" evidence="2"/>
<dbReference type="InterPro" id="IPR050695">
    <property type="entry name" value="N-acetylmuramoyl_amidase_3"/>
</dbReference>